<reference evidence="5 6" key="1">
    <citation type="submission" date="2019-08" db="EMBL/GenBank/DDBJ databases">
        <title>Deep-cultivation of Planctomycetes and their phenomic and genomic characterization uncovers novel biology.</title>
        <authorList>
            <person name="Wiegand S."/>
            <person name="Jogler M."/>
            <person name="Boedeker C."/>
            <person name="Pinto D."/>
            <person name="Vollmers J."/>
            <person name="Rivas-Marin E."/>
            <person name="Kohn T."/>
            <person name="Peeters S.H."/>
            <person name="Heuer A."/>
            <person name="Rast P."/>
            <person name="Oberbeckmann S."/>
            <person name="Bunk B."/>
            <person name="Jeske O."/>
            <person name="Meyerdierks A."/>
            <person name="Storesund J.E."/>
            <person name="Kallscheuer N."/>
            <person name="Luecker S."/>
            <person name="Lage O.M."/>
            <person name="Pohl T."/>
            <person name="Merkel B.J."/>
            <person name="Hornburger P."/>
            <person name="Mueller R.-W."/>
            <person name="Bruemmer F."/>
            <person name="Labrenz M."/>
            <person name="Spormann A.M."/>
            <person name="Op den Camp H."/>
            <person name="Overmann J."/>
            <person name="Amann R."/>
            <person name="Jetten M.S.M."/>
            <person name="Mascher T."/>
            <person name="Medema M.H."/>
            <person name="Devos D.P."/>
            <person name="Kaster A.-K."/>
            <person name="Ovreas L."/>
            <person name="Rohde M."/>
            <person name="Galperin M.Y."/>
            <person name="Jogler C."/>
        </authorList>
    </citation>
    <scope>NUCLEOTIDE SEQUENCE [LARGE SCALE GENOMIC DNA]</scope>
    <source>
        <strain evidence="5 6">DSM 8797</strain>
    </source>
</reference>
<protein>
    <submittedName>
        <fullName evidence="5">Response regulator PleD</fullName>
    </submittedName>
</protein>
<feature type="domain" description="Response regulatory" evidence="4">
    <location>
        <begin position="6"/>
        <end position="137"/>
    </location>
</feature>
<dbReference type="SUPFAM" id="SSF52172">
    <property type="entry name" value="CheY-like"/>
    <property type="match status" value="1"/>
</dbReference>
<dbReference type="InterPro" id="IPR011006">
    <property type="entry name" value="CheY-like_superfamily"/>
</dbReference>
<dbReference type="Proteomes" id="UP000322887">
    <property type="component" value="Chromosome"/>
</dbReference>
<dbReference type="RefSeq" id="WP_417376023.1">
    <property type="nucleotide sequence ID" value="NZ_JBLXDE010000009.1"/>
</dbReference>
<dbReference type="Gene3D" id="3.40.50.2300">
    <property type="match status" value="1"/>
</dbReference>
<dbReference type="EMBL" id="CP042910">
    <property type="protein sequence ID" value="QEG20001.1"/>
    <property type="molecule type" value="Genomic_DNA"/>
</dbReference>
<keyword evidence="6" id="KW-1185">Reference proteome</keyword>
<evidence type="ECO:0000259" key="4">
    <source>
        <dbReference type="PROSITE" id="PS50110"/>
    </source>
</evidence>
<dbReference type="PROSITE" id="PS50110">
    <property type="entry name" value="RESPONSE_REGULATORY"/>
    <property type="match status" value="1"/>
</dbReference>
<evidence type="ECO:0000313" key="5">
    <source>
        <dbReference type="EMBL" id="QEG20001.1"/>
    </source>
</evidence>
<evidence type="ECO:0000256" key="1">
    <source>
        <dbReference type="ARBA" id="ARBA00022553"/>
    </source>
</evidence>
<dbReference type="SMART" id="SM00448">
    <property type="entry name" value="REC"/>
    <property type="match status" value="1"/>
</dbReference>
<organism evidence="5 6">
    <name type="scientific">Gimesia maris</name>
    <dbReference type="NCBI Taxonomy" id="122"/>
    <lineage>
        <taxon>Bacteria</taxon>
        <taxon>Pseudomonadati</taxon>
        <taxon>Planctomycetota</taxon>
        <taxon>Planctomycetia</taxon>
        <taxon>Planctomycetales</taxon>
        <taxon>Planctomycetaceae</taxon>
        <taxon>Gimesia</taxon>
    </lineage>
</organism>
<evidence type="ECO:0000256" key="3">
    <source>
        <dbReference type="PROSITE-ProRule" id="PRU00169"/>
    </source>
</evidence>
<evidence type="ECO:0000313" key="6">
    <source>
        <dbReference type="Proteomes" id="UP000322887"/>
    </source>
</evidence>
<dbReference type="PANTHER" id="PTHR44591">
    <property type="entry name" value="STRESS RESPONSE REGULATOR PROTEIN 1"/>
    <property type="match status" value="1"/>
</dbReference>
<keyword evidence="1 3" id="KW-0597">Phosphoprotein</keyword>
<dbReference type="InterPro" id="IPR050595">
    <property type="entry name" value="Bact_response_regulator"/>
</dbReference>
<feature type="modified residue" description="4-aspartylphosphate" evidence="3">
    <location>
        <position position="56"/>
    </location>
</feature>
<evidence type="ECO:0000256" key="2">
    <source>
        <dbReference type="ARBA" id="ARBA00023012"/>
    </source>
</evidence>
<name>A0ABX5YW54_9PLAN</name>
<gene>
    <name evidence="5" type="ORF">GmarT_59100</name>
</gene>
<dbReference type="Pfam" id="PF00072">
    <property type="entry name" value="Response_reg"/>
    <property type="match status" value="1"/>
</dbReference>
<proteinExistence type="predicted"/>
<dbReference type="InterPro" id="IPR001789">
    <property type="entry name" value="Sig_transdc_resp-reg_receiver"/>
</dbReference>
<sequence length="196" mass="22209">MGLSMKVLIVDDIGYSCHYYARLVEKIGFIAITASSGYEAIKLLRTDNEISVVLTDLIMSGMDGVDLYQQAQQVERYSDSGAVAAPKFILMTAVRPDKNPEDKNFQRIKLAKELGFSKIMFKPLDQSELKQELNDMSLNVFRSTQRETPLDLYSPTQKVRQSVREIVEADNKEAASEFLKILLEEIANLKKYLKTS</sequence>
<keyword evidence="2" id="KW-0902">Two-component regulatory system</keyword>
<dbReference type="PANTHER" id="PTHR44591:SF14">
    <property type="entry name" value="PROTEIN PILG"/>
    <property type="match status" value="1"/>
</dbReference>
<accession>A0ABX5YW54</accession>